<dbReference type="EMBL" id="JACHXV010000011">
    <property type="protein sequence ID" value="MBB3174745.1"/>
    <property type="molecule type" value="Genomic_DNA"/>
</dbReference>
<comment type="caution">
    <text evidence="6">The sequence shown here is derived from an EMBL/GenBank/DDBJ whole genome shotgun (WGS) entry which is preliminary data.</text>
</comment>
<dbReference type="SUPFAM" id="SSF52540">
    <property type="entry name" value="P-loop containing nucleoside triphosphate hydrolases"/>
    <property type="match status" value="1"/>
</dbReference>
<keyword evidence="3" id="KW-0067">ATP-binding</keyword>
<keyword evidence="4" id="KW-0812">Transmembrane</keyword>
<dbReference type="CDD" id="cd00009">
    <property type="entry name" value="AAA"/>
    <property type="match status" value="1"/>
</dbReference>
<keyword evidence="7" id="KW-1185">Reference proteome</keyword>
<dbReference type="Gene3D" id="1.10.8.60">
    <property type="match status" value="1"/>
</dbReference>
<dbReference type="Pfam" id="PF00004">
    <property type="entry name" value="AAA"/>
    <property type="match status" value="1"/>
</dbReference>
<reference evidence="6 7" key="1">
    <citation type="submission" date="2020-08" db="EMBL/GenBank/DDBJ databases">
        <title>Genomic Encyclopedia of Type Strains, Phase III (KMG-III): the genomes of soil and plant-associated and newly described type strains.</title>
        <authorList>
            <person name="Whitman W."/>
        </authorList>
    </citation>
    <scope>NUCLEOTIDE SEQUENCE [LARGE SCALE GENOMIC DNA]</scope>
    <source>
        <strain evidence="6 7">CECT 8088</strain>
    </source>
</reference>
<evidence type="ECO:0000313" key="6">
    <source>
        <dbReference type="EMBL" id="MBB3174745.1"/>
    </source>
</evidence>
<dbReference type="InterPro" id="IPR041627">
    <property type="entry name" value="AAA_lid_6"/>
</dbReference>
<gene>
    <name evidence="6" type="ORF">FHR90_002591</name>
</gene>
<dbReference type="InterPro" id="IPR003959">
    <property type="entry name" value="ATPase_AAA_core"/>
</dbReference>
<protein>
    <submittedName>
        <fullName evidence="6">SpoVK/Ycf46/Vps4 family AAA+-type ATPase</fullName>
    </submittedName>
</protein>
<dbReference type="InterPro" id="IPR000641">
    <property type="entry name" value="CbxX/CfxQ"/>
</dbReference>
<proteinExistence type="inferred from homology"/>
<evidence type="ECO:0000259" key="5">
    <source>
        <dbReference type="SMART" id="SM00382"/>
    </source>
</evidence>
<dbReference type="InterPro" id="IPR050773">
    <property type="entry name" value="CbxX/CfxQ_RuBisCO_ESX"/>
</dbReference>
<dbReference type="SMART" id="SM00382">
    <property type="entry name" value="AAA"/>
    <property type="match status" value="1"/>
</dbReference>
<feature type="transmembrane region" description="Helical" evidence="4">
    <location>
        <begin position="12"/>
        <end position="33"/>
    </location>
</feature>
<keyword evidence="2" id="KW-0547">Nucleotide-binding</keyword>
<dbReference type="AlphaFoldDB" id="A0A839V1L1"/>
<evidence type="ECO:0000256" key="2">
    <source>
        <dbReference type="ARBA" id="ARBA00022741"/>
    </source>
</evidence>
<feature type="domain" description="AAA+ ATPase" evidence="5">
    <location>
        <begin position="128"/>
        <end position="269"/>
    </location>
</feature>
<dbReference type="Gene3D" id="3.40.50.300">
    <property type="entry name" value="P-loop containing nucleotide triphosphate hydrolases"/>
    <property type="match status" value="1"/>
</dbReference>
<dbReference type="PANTHER" id="PTHR43392">
    <property type="entry name" value="AAA-TYPE ATPASE FAMILY PROTEIN / ANKYRIN REPEAT FAMILY PROTEIN"/>
    <property type="match status" value="1"/>
</dbReference>
<evidence type="ECO:0000313" key="7">
    <source>
        <dbReference type="Proteomes" id="UP000557688"/>
    </source>
</evidence>
<organism evidence="6 7">
    <name type="scientific">Endobacter medicaginis</name>
    <dbReference type="NCBI Taxonomy" id="1181271"/>
    <lineage>
        <taxon>Bacteria</taxon>
        <taxon>Pseudomonadati</taxon>
        <taxon>Pseudomonadota</taxon>
        <taxon>Alphaproteobacteria</taxon>
        <taxon>Acetobacterales</taxon>
        <taxon>Acetobacteraceae</taxon>
        <taxon>Endobacter</taxon>
    </lineage>
</organism>
<dbReference type="FunFam" id="3.40.50.300:FF:000216">
    <property type="entry name" value="Type VII secretion ATPase EccA"/>
    <property type="match status" value="1"/>
</dbReference>
<keyword evidence="4" id="KW-0472">Membrane</keyword>
<dbReference type="PRINTS" id="PR00819">
    <property type="entry name" value="CBXCFQXSUPER"/>
</dbReference>
<keyword evidence="4" id="KW-1133">Transmembrane helix</keyword>
<dbReference type="GO" id="GO:0016887">
    <property type="term" value="F:ATP hydrolysis activity"/>
    <property type="evidence" value="ECO:0007669"/>
    <property type="project" value="InterPro"/>
</dbReference>
<dbReference type="InterPro" id="IPR003593">
    <property type="entry name" value="AAA+_ATPase"/>
</dbReference>
<evidence type="ECO:0000256" key="1">
    <source>
        <dbReference type="ARBA" id="ARBA00010378"/>
    </source>
</evidence>
<dbReference type="InterPro" id="IPR027417">
    <property type="entry name" value="P-loop_NTPase"/>
</dbReference>
<dbReference type="Pfam" id="PF17866">
    <property type="entry name" value="AAA_lid_6"/>
    <property type="match status" value="1"/>
</dbReference>
<name>A0A839V1L1_9PROT</name>
<evidence type="ECO:0000256" key="3">
    <source>
        <dbReference type="ARBA" id="ARBA00022840"/>
    </source>
</evidence>
<sequence length="359" mass="38858">MMWIRRALGPSPVIGASMVVMTAVSVLVAFHAVPRVSQADALGLVAVLGLAGTLYAGFRLARLWPRIAGRSERALHVRSGDPREVPRLLAELDAMVGLEPVKAEIHRLVERLRVEAARREGGLPVAPASLHMVFAGPPGTGKTVVARLYGELLRALGVLERGHVIETDRSGLVAGYTGQTAIKTREVLASAHDGVLFIDEAYALAGRSPGMADPYGLEAIDTLMKEMEDHRDRLVVIVAGYPGPMQHFLRSNPGLPSRFTKSLDFPPYSADELVGIIYNMAQDDGLHISPKAAPELRAWFDWASGLPDFANARTARTVLERAREAQAVRLGPSLGQRDIDLQLIEVADIRAVLTEDAEP</sequence>
<dbReference type="GO" id="GO:0005524">
    <property type="term" value="F:ATP binding"/>
    <property type="evidence" value="ECO:0007669"/>
    <property type="project" value="UniProtKB-KW"/>
</dbReference>
<accession>A0A839V1L1</accession>
<evidence type="ECO:0000256" key="4">
    <source>
        <dbReference type="SAM" id="Phobius"/>
    </source>
</evidence>
<dbReference type="Proteomes" id="UP000557688">
    <property type="component" value="Unassembled WGS sequence"/>
</dbReference>
<comment type="similarity">
    <text evidence="1">Belongs to the CbxX/CfxQ family.</text>
</comment>
<dbReference type="RefSeq" id="WP_221188274.1">
    <property type="nucleotide sequence ID" value="NZ_JACHXV010000011.1"/>
</dbReference>
<feature type="transmembrane region" description="Helical" evidence="4">
    <location>
        <begin position="39"/>
        <end position="58"/>
    </location>
</feature>
<dbReference type="PANTHER" id="PTHR43392:SF2">
    <property type="entry name" value="AAA-TYPE ATPASE FAMILY PROTEIN _ ANKYRIN REPEAT FAMILY PROTEIN"/>
    <property type="match status" value="1"/>
</dbReference>